<dbReference type="AlphaFoldDB" id="A0A1M6LQH6"/>
<dbReference type="GO" id="GO:0017089">
    <property type="term" value="F:glycolipid transfer activity"/>
    <property type="evidence" value="ECO:0007669"/>
    <property type="project" value="TreeGrafter"/>
</dbReference>
<dbReference type="EMBL" id="FQZU01000011">
    <property type="protein sequence ID" value="SHJ73453.1"/>
    <property type="molecule type" value="Genomic_DNA"/>
</dbReference>
<evidence type="ECO:0000313" key="3">
    <source>
        <dbReference type="EMBL" id="SHJ73453.1"/>
    </source>
</evidence>
<keyword evidence="4" id="KW-1185">Reference proteome</keyword>
<feature type="domain" description="Organic solvent tolerance-like N-terminal" evidence="2">
    <location>
        <begin position="56"/>
        <end position="170"/>
    </location>
</feature>
<proteinExistence type="predicted"/>
<dbReference type="GO" id="GO:0015920">
    <property type="term" value="P:lipopolysaccharide transport"/>
    <property type="evidence" value="ECO:0007669"/>
    <property type="project" value="TreeGrafter"/>
</dbReference>
<evidence type="ECO:0000313" key="4">
    <source>
        <dbReference type="Proteomes" id="UP000183994"/>
    </source>
</evidence>
<dbReference type="PANTHER" id="PTHR36504">
    <property type="entry name" value="LIPOPOLYSACCHARIDE EXPORT SYSTEM PROTEIN LPTA"/>
    <property type="match status" value="1"/>
</dbReference>
<dbReference type="InterPro" id="IPR052037">
    <property type="entry name" value="LPS_export_LptA"/>
</dbReference>
<evidence type="ECO:0000256" key="1">
    <source>
        <dbReference type="ARBA" id="ARBA00022729"/>
    </source>
</evidence>
<organism evidence="3 4">
    <name type="scientific">Desulfatibacillum alkenivorans DSM 16219</name>
    <dbReference type="NCBI Taxonomy" id="1121393"/>
    <lineage>
        <taxon>Bacteria</taxon>
        <taxon>Pseudomonadati</taxon>
        <taxon>Thermodesulfobacteriota</taxon>
        <taxon>Desulfobacteria</taxon>
        <taxon>Desulfobacterales</taxon>
        <taxon>Desulfatibacillaceae</taxon>
        <taxon>Desulfatibacillum</taxon>
    </lineage>
</organism>
<dbReference type="STRING" id="1121393.SAMN02745216_02155"/>
<dbReference type="OrthoDB" id="5420270at2"/>
<dbReference type="PANTHER" id="PTHR36504:SF1">
    <property type="entry name" value="LIPOPOLYSACCHARIDE EXPORT SYSTEM PROTEIN LPTA"/>
    <property type="match status" value="1"/>
</dbReference>
<dbReference type="RefSeq" id="WP_073475618.1">
    <property type="nucleotide sequence ID" value="NZ_FQZU01000011.1"/>
</dbReference>
<sequence>MSNMNHKRLSAGIIKIFLLTVFACVWSLGPLWADNTVQSPDQAALAGFDLSKGPITIKAQKLVTNQEENMAWFSTDVVATQGKTTIKANELTIWYVGENEQKDLQSGLPASQSLKKIQALGNVEIVNEAFTSRSDEALYLQKTGDLVLTGGPARVVSGKNTVSGETITRSKDGLLTFEGGVQAEFFPEESEENKDKPAKEGE</sequence>
<name>A0A1M6LQH6_9BACT</name>
<dbReference type="InterPro" id="IPR005653">
    <property type="entry name" value="OstA-like_N"/>
</dbReference>
<dbReference type="Gene3D" id="2.60.450.10">
    <property type="entry name" value="Lipopolysaccharide (LPS) transport protein A like domain"/>
    <property type="match status" value="1"/>
</dbReference>
<dbReference type="GO" id="GO:0009279">
    <property type="term" value="C:cell outer membrane"/>
    <property type="evidence" value="ECO:0007669"/>
    <property type="project" value="TreeGrafter"/>
</dbReference>
<dbReference type="GO" id="GO:0030288">
    <property type="term" value="C:outer membrane-bounded periplasmic space"/>
    <property type="evidence" value="ECO:0007669"/>
    <property type="project" value="TreeGrafter"/>
</dbReference>
<evidence type="ECO:0000259" key="2">
    <source>
        <dbReference type="Pfam" id="PF03968"/>
    </source>
</evidence>
<dbReference type="Proteomes" id="UP000183994">
    <property type="component" value="Unassembled WGS sequence"/>
</dbReference>
<accession>A0A1M6LQH6</accession>
<keyword evidence="1" id="KW-0732">Signal</keyword>
<protein>
    <submittedName>
        <fullName evidence="3">Lipopolysaccharide export system protein LptA</fullName>
    </submittedName>
</protein>
<gene>
    <name evidence="3" type="ORF">SAMN02745216_02155</name>
</gene>
<reference evidence="4" key="1">
    <citation type="submission" date="2016-11" db="EMBL/GenBank/DDBJ databases">
        <authorList>
            <person name="Varghese N."/>
            <person name="Submissions S."/>
        </authorList>
    </citation>
    <scope>NUCLEOTIDE SEQUENCE [LARGE SCALE GENOMIC DNA]</scope>
    <source>
        <strain evidence="4">DSM 16219</strain>
    </source>
</reference>
<dbReference type="Pfam" id="PF03968">
    <property type="entry name" value="LptD_N"/>
    <property type="match status" value="1"/>
</dbReference>